<accession>A0ABR6NM11</accession>
<feature type="domain" description="Chorismate-utilising enzyme C-terminal" evidence="1">
    <location>
        <begin position="130"/>
        <end position="385"/>
    </location>
</feature>
<reference evidence="2 3" key="1">
    <citation type="submission" date="2020-08" db="EMBL/GenBank/DDBJ databases">
        <title>Exploring microbial biodiversity for novel pathways involved in the catabolism of aromatic compounds derived from lignin.</title>
        <authorList>
            <person name="Elkins J."/>
        </authorList>
    </citation>
    <scope>NUCLEOTIDE SEQUENCE [LARGE SCALE GENOMIC DNA]</scope>
    <source>
        <strain evidence="2 3">B1D3A</strain>
    </source>
</reference>
<organism evidence="2 3">
    <name type="scientific">Sphingobium lignivorans</name>
    <dbReference type="NCBI Taxonomy" id="2735886"/>
    <lineage>
        <taxon>Bacteria</taxon>
        <taxon>Pseudomonadati</taxon>
        <taxon>Pseudomonadota</taxon>
        <taxon>Alphaproteobacteria</taxon>
        <taxon>Sphingomonadales</taxon>
        <taxon>Sphingomonadaceae</taxon>
        <taxon>Sphingobium</taxon>
    </lineage>
</organism>
<keyword evidence="2" id="KW-0456">Lyase</keyword>
<sequence length="398" mass="42491">MSLAALPARADAPFVLLDDASPQGSGFATLFRDPLKVVTAQRLEDVLPALLDIEAATRAGLHAAGYLSYAAGHAFEPRLAGHAPREGDSGPLLWFGLFDALQQVPRDAVPDLLPSPNETTIGPVEPLVSRADYGEAIARVLDYIRAGDIYQANLTFLAAVSIDGDPLAAYAAIRPHAAAGYGAIIRHDGRHVLSFSPESFFALEKGRIETRPMKGTARRLADPAEDAAAIAHLASDPKQRAENLMIVDLLRNDLSRVTTAGSVRVPALFRVETYPTIHQMISVVEGQLREDVSPVDALRALFPCGSITGAPKLRAMEVIREVERFGRGLYTGSIGHVAPDGSARFNVAIRTISLEPGTNRGILGLGSGVVADSAPDAEWQECLDKARFVTARPGEEQA</sequence>
<name>A0ABR6NM11_9SPHN</name>
<dbReference type="Pfam" id="PF00425">
    <property type="entry name" value="Chorismate_bind"/>
    <property type="match status" value="1"/>
</dbReference>
<dbReference type="PANTHER" id="PTHR11236:SF50">
    <property type="entry name" value="AMINODEOXYCHORISMATE SYNTHASE COMPONENT 1"/>
    <property type="match status" value="1"/>
</dbReference>
<dbReference type="PANTHER" id="PTHR11236">
    <property type="entry name" value="AMINOBENZOATE/ANTHRANILATE SYNTHASE"/>
    <property type="match status" value="1"/>
</dbReference>
<dbReference type="EC" id="2.6.1.85" evidence="2"/>
<evidence type="ECO:0000313" key="3">
    <source>
        <dbReference type="Proteomes" id="UP001138540"/>
    </source>
</evidence>
<evidence type="ECO:0000313" key="2">
    <source>
        <dbReference type="EMBL" id="MBB5987742.1"/>
    </source>
</evidence>
<dbReference type="Proteomes" id="UP001138540">
    <property type="component" value="Unassembled WGS sequence"/>
</dbReference>
<dbReference type="InterPro" id="IPR005802">
    <property type="entry name" value="ADC_synth_comp_1"/>
</dbReference>
<keyword evidence="2" id="KW-0808">Transferase</keyword>
<dbReference type="InterPro" id="IPR015890">
    <property type="entry name" value="Chorismate_C"/>
</dbReference>
<dbReference type="GO" id="GO:0008696">
    <property type="term" value="F:4-amino-4-deoxychorismate lyase activity"/>
    <property type="evidence" value="ECO:0007669"/>
    <property type="project" value="UniProtKB-EC"/>
</dbReference>
<dbReference type="SUPFAM" id="SSF56322">
    <property type="entry name" value="ADC synthase"/>
    <property type="match status" value="1"/>
</dbReference>
<dbReference type="NCBIfam" id="TIGR00553">
    <property type="entry name" value="pabB"/>
    <property type="match status" value="1"/>
</dbReference>
<proteinExistence type="predicted"/>
<dbReference type="Gene3D" id="3.60.120.10">
    <property type="entry name" value="Anthranilate synthase"/>
    <property type="match status" value="1"/>
</dbReference>
<dbReference type="EC" id="4.1.3.38" evidence="2"/>
<comment type="caution">
    <text evidence="2">The sequence shown here is derived from an EMBL/GenBank/DDBJ whole genome shotgun (WGS) entry which is preliminary data.</text>
</comment>
<dbReference type="GO" id="GO:0046820">
    <property type="term" value="F:4-amino-4-deoxychorismate synthase activity"/>
    <property type="evidence" value="ECO:0007669"/>
    <property type="project" value="UniProtKB-EC"/>
</dbReference>
<dbReference type="EMBL" id="JACHKA010000001">
    <property type="protein sequence ID" value="MBB5987742.1"/>
    <property type="molecule type" value="Genomic_DNA"/>
</dbReference>
<dbReference type="InterPro" id="IPR019999">
    <property type="entry name" value="Anth_synth_I-like"/>
</dbReference>
<keyword evidence="2" id="KW-0032">Aminotransferase</keyword>
<dbReference type="PRINTS" id="PR00095">
    <property type="entry name" value="ANTSNTHASEI"/>
</dbReference>
<evidence type="ECO:0000259" key="1">
    <source>
        <dbReference type="Pfam" id="PF00425"/>
    </source>
</evidence>
<gene>
    <name evidence="2" type="ORF">HNP60_003716</name>
</gene>
<dbReference type="InterPro" id="IPR005801">
    <property type="entry name" value="ADC_synthase"/>
</dbReference>
<protein>
    <submittedName>
        <fullName evidence="2">Para-aminobenzoate synthetase component 1/para-aminobenzoate synthetase/4-amino-4-deoxychorismate lyase</fullName>
        <ecNumber evidence="2">2.6.1.85</ecNumber>
        <ecNumber evidence="2">4.1.3.38</ecNumber>
    </submittedName>
</protein>
<dbReference type="RefSeq" id="WP_184156364.1">
    <property type="nucleotide sequence ID" value="NZ_JACHKA010000001.1"/>
</dbReference>
<keyword evidence="3" id="KW-1185">Reference proteome</keyword>